<comment type="caution">
    <text evidence="1">The sequence shown here is derived from an EMBL/GenBank/DDBJ whole genome shotgun (WGS) entry which is preliminary data.</text>
</comment>
<dbReference type="SUPFAM" id="SSF52047">
    <property type="entry name" value="RNI-like"/>
    <property type="match status" value="2"/>
</dbReference>
<dbReference type="EMBL" id="BJWL01000217">
    <property type="protein sequence ID" value="GFS34841.1"/>
    <property type="molecule type" value="Genomic_DNA"/>
</dbReference>
<name>A0A7J0DGS3_9ERIC</name>
<reference evidence="2" key="1">
    <citation type="submission" date="2019-07" db="EMBL/GenBank/DDBJ databases">
        <title>De Novo Assembly of kiwifruit Actinidia rufa.</title>
        <authorList>
            <person name="Sugita-Konishi S."/>
            <person name="Sato K."/>
            <person name="Mori E."/>
            <person name="Abe Y."/>
            <person name="Kisaki G."/>
            <person name="Hamano K."/>
            <person name="Suezawa K."/>
            <person name="Otani M."/>
            <person name="Fukuda T."/>
            <person name="Manabe T."/>
            <person name="Gomi K."/>
            <person name="Tabuchi M."/>
            <person name="Akimitsu K."/>
            <person name="Kataoka I."/>
        </authorList>
    </citation>
    <scope>NUCLEOTIDE SEQUENCE [LARGE SCALE GENOMIC DNA]</scope>
    <source>
        <strain evidence="2">cv. Fuchu</strain>
    </source>
</reference>
<dbReference type="GO" id="GO:0031146">
    <property type="term" value="P:SCF-dependent proteasomal ubiquitin-dependent protein catabolic process"/>
    <property type="evidence" value="ECO:0007669"/>
    <property type="project" value="TreeGrafter"/>
</dbReference>
<dbReference type="PANTHER" id="PTHR13318:SF95">
    <property type="entry name" value="F-BOX PROTEIN YLR352W"/>
    <property type="match status" value="1"/>
</dbReference>
<protein>
    <recommendedName>
        <fullName evidence="3">RNI-like superfamily protein</fullName>
    </recommendedName>
</protein>
<evidence type="ECO:0000313" key="2">
    <source>
        <dbReference type="Proteomes" id="UP000585474"/>
    </source>
</evidence>
<proteinExistence type="predicted"/>
<dbReference type="OrthoDB" id="6066220at2759"/>
<evidence type="ECO:0000313" key="1">
    <source>
        <dbReference type="EMBL" id="GFS34841.1"/>
    </source>
</evidence>
<dbReference type="InterPro" id="IPR006553">
    <property type="entry name" value="Leu-rich_rpt_Cys-con_subtyp"/>
</dbReference>
<dbReference type="PANTHER" id="PTHR13318">
    <property type="entry name" value="PARTNER OF PAIRED, ISOFORM B-RELATED"/>
    <property type="match status" value="1"/>
</dbReference>
<dbReference type="InterPro" id="IPR032675">
    <property type="entry name" value="LRR_dom_sf"/>
</dbReference>
<gene>
    <name evidence="1" type="ORF">Acr_00g0036400</name>
</gene>
<dbReference type="Proteomes" id="UP000585474">
    <property type="component" value="Unassembled WGS sequence"/>
</dbReference>
<sequence>MEYDYANFPDDCWKLIFDRLREDRWDLESISLVSKQFLSLSNRFKLSLSVSNKVLSLLPQLLRRFHHIKNIDIDIHNCTDLDELICQFSGSGINLEALAISCPSSPPRVGFRALGLTMKNLKVLDCSKLVYVLDSDLILIANLFPGLEEICINAYNDDESGVNEEVLTNVTDDGVEFLASKLKELKKIDLRGKFCISDGSLVLLSLNCVKLREIHLCIYGHHLTEKGIDFVMQHCHNLTSLSLSLFPSNLDNNHAFTVGSSETYSNSFTFDNSIMKNLHTLSLVDGISVKFLYSMAKAHPPLKKLKIKSRRLVILLQACQLTLQELTLLNPYLTDSCWCVTDEGIGEILKSCPVLTHLKIFWLGVSNVFERYSEHSIVNLKSLEACGTKINDEAMANIGNRCPCLRYLDISYCKGVTNNGVMEVVRNCKRIREINLNRCENVSANILPQMMFSRPSLKKITPPCGFDRVN</sequence>
<dbReference type="AlphaFoldDB" id="A0A7J0DGS3"/>
<evidence type="ECO:0008006" key="3">
    <source>
        <dbReference type="Google" id="ProtNLM"/>
    </source>
</evidence>
<accession>A0A7J0DGS3</accession>
<keyword evidence="2" id="KW-1185">Reference proteome</keyword>
<organism evidence="1 2">
    <name type="scientific">Actinidia rufa</name>
    <dbReference type="NCBI Taxonomy" id="165716"/>
    <lineage>
        <taxon>Eukaryota</taxon>
        <taxon>Viridiplantae</taxon>
        <taxon>Streptophyta</taxon>
        <taxon>Embryophyta</taxon>
        <taxon>Tracheophyta</taxon>
        <taxon>Spermatophyta</taxon>
        <taxon>Magnoliopsida</taxon>
        <taxon>eudicotyledons</taxon>
        <taxon>Gunneridae</taxon>
        <taxon>Pentapetalae</taxon>
        <taxon>asterids</taxon>
        <taxon>Ericales</taxon>
        <taxon>Actinidiaceae</taxon>
        <taxon>Actinidia</taxon>
    </lineage>
</organism>
<dbReference type="SMART" id="SM00367">
    <property type="entry name" value="LRR_CC"/>
    <property type="match status" value="4"/>
</dbReference>
<dbReference type="GO" id="GO:0019005">
    <property type="term" value="C:SCF ubiquitin ligase complex"/>
    <property type="evidence" value="ECO:0007669"/>
    <property type="project" value="TreeGrafter"/>
</dbReference>
<dbReference type="Gene3D" id="3.80.10.10">
    <property type="entry name" value="Ribonuclease Inhibitor"/>
    <property type="match status" value="2"/>
</dbReference>